<dbReference type="InterPro" id="IPR004119">
    <property type="entry name" value="EcKL"/>
</dbReference>
<feature type="domain" description="CHK kinase-like" evidence="1">
    <location>
        <begin position="121"/>
        <end position="313"/>
    </location>
</feature>
<dbReference type="EMBL" id="JAPXFL010000001">
    <property type="protein sequence ID" value="KAK9512742.1"/>
    <property type="molecule type" value="Genomic_DNA"/>
</dbReference>
<sequence length="404" mass="46464">MLMDPLPVVQTVQKYLQDGSRVSISETKSVVSDDNNYASDMTRISLMIKTNDGYKTYSVIVKESLLDRIVTEAVQVSVHFSTELKMYSEILPMMENLVHEFPVHQDTLWPHCLGHLDSTKIVLEDLKELGYRNANRETGMDYDEASMAIKNLARFHAMSVILIERGMLNTNDFSRFVFGGDFEAINDLIVNSFKSLHHVICTAWSDEWRDIIDRLGKLSEIAVDQLKEIRNCETAFKVLNHGDPWVNNMMFKYSNGSTKPESVKFVDFQLSHYDSFAFDLHYFLSTSVSYEVLFVSDRLILEYTETLGKCLRNMGHLEVPSFNEIMNEMKRTEFFGLFAAITVAPVVCAPSQYAPPKLNTNTEISVEEMDLRKNARYTLPEYTRRLQILLRRAQHGGLLQRICK</sequence>
<reference evidence="2 3" key="1">
    <citation type="submission" date="2022-12" db="EMBL/GenBank/DDBJ databases">
        <title>Chromosome-level genome assembly of true bugs.</title>
        <authorList>
            <person name="Ma L."/>
            <person name="Li H."/>
        </authorList>
    </citation>
    <scope>NUCLEOTIDE SEQUENCE [LARGE SCALE GENOMIC DNA]</scope>
    <source>
        <strain evidence="2">Lab_2022b</strain>
    </source>
</reference>
<dbReference type="Gene3D" id="3.90.1200.10">
    <property type="match status" value="1"/>
</dbReference>
<dbReference type="Proteomes" id="UP001461498">
    <property type="component" value="Unassembled WGS sequence"/>
</dbReference>
<keyword evidence="3" id="KW-1185">Reference proteome</keyword>
<evidence type="ECO:0000313" key="3">
    <source>
        <dbReference type="Proteomes" id="UP001461498"/>
    </source>
</evidence>
<dbReference type="SMART" id="SM00587">
    <property type="entry name" value="CHK"/>
    <property type="match status" value="1"/>
</dbReference>
<dbReference type="PANTHER" id="PTHR11012:SF56">
    <property type="entry name" value="CHK KINASE-LIKE DOMAIN-CONTAINING PROTEIN-RELATED"/>
    <property type="match status" value="1"/>
</dbReference>
<gene>
    <name evidence="2" type="ORF">O3M35_001101</name>
</gene>
<evidence type="ECO:0000313" key="2">
    <source>
        <dbReference type="EMBL" id="KAK9512742.1"/>
    </source>
</evidence>
<dbReference type="PANTHER" id="PTHR11012">
    <property type="entry name" value="PROTEIN KINASE-LIKE DOMAIN-CONTAINING"/>
    <property type="match status" value="1"/>
</dbReference>
<dbReference type="SUPFAM" id="SSF56112">
    <property type="entry name" value="Protein kinase-like (PK-like)"/>
    <property type="match status" value="1"/>
</dbReference>
<dbReference type="Pfam" id="PF02958">
    <property type="entry name" value="EcKL"/>
    <property type="match status" value="1"/>
</dbReference>
<dbReference type="AlphaFoldDB" id="A0AAW1DT82"/>
<organism evidence="2 3">
    <name type="scientific">Rhynocoris fuscipes</name>
    <dbReference type="NCBI Taxonomy" id="488301"/>
    <lineage>
        <taxon>Eukaryota</taxon>
        <taxon>Metazoa</taxon>
        <taxon>Ecdysozoa</taxon>
        <taxon>Arthropoda</taxon>
        <taxon>Hexapoda</taxon>
        <taxon>Insecta</taxon>
        <taxon>Pterygota</taxon>
        <taxon>Neoptera</taxon>
        <taxon>Paraneoptera</taxon>
        <taxon>Hemiptera</taxon>
        <taxon>Heteroptera</taxon>
        <taxon>Panheteroptera</taxon>
        <taxon>Cimicomorpha</taxon>
        <taxon>Reduviidae</taxon>
        <taxon>Harpactorinae</taxon>
        <taxon>Harpactorini</taxon>
        <taxon>Rhynocoris</taxon>
    </lineage>
</organism>
<evidence type="ECO:0000259" key="1">
    <source>
        <dbReference type="SMART" id="SM00587"/>
    </source>
</evidence>
<protein>
    <recommendedName>
        <fullName evidence="1">CHK kinase-like domain-containing protein</fullName>
    </recommendedName>
</protein>
<dbReference type="InterPro" id="IPR015897">
    <property type="entry name" value="CHK_kinase-like"/>
</dbReference>
<proteinExistence type="predicted"/>
<name>A0AAW1DT82_9HEMI</name>
<comment type="caution">
    <text evidence="2">The sequence shown here is derived from an EMBL/GenBank/DDBJ whole genome shotgun (WGS) entry which is preliminary data.</text>
</comment>
<dbReference type="InterPro" id="IPR011009">
    <property type="entry name" value="Kinase-like_dom_sf"/>
</dbReference>
<accession>A0AAW1DT82</accession>